<proteinExistence type="predicted"/>
<protein>
    <recommendedName>
        <fullName evidence="3">Alpha-galactosidase NEW3 domain-containing protein</fullName>
    </recommendedName>
</protein>
<dbReference type="AlphaFoldDB" id="X1TXC2"/>
<feature type="transmembrane region" description="Helical" evidence="1">
    <location>
        <begin position="184"/>
        <end position="201"/>
    </location>
</feature>
<name>X1TXC2_9ZZZZ</name>
<organism evidence="2">
    <name type="scientific">marine sediment metagenome</name>
    <dbReference type="NCBI Taxonomy" id="412755"/>
    <lineage>
        <taxon>unclassified sequences</taxon>
        <taxon>metagenomes</taxon>
        <taxon>ecological metagenomes</taxon>
    </lineage>
</organism>
<sequence>PFSSKLCKIELMLWKKFWAGLFFLFLLFPNTAFAKIGVGIGTGKIQVDEDLKPGIIYELPVLTVLNTGDEESDYEVSVAYHSKQPELSPSKDWFVFSPQKFHLKPGEAKNIEIKLNLPIRTQPGDYFAYLEGHPAKKSQSGSTSIGVAAAAKLYFTVVPANFLQGIYYKLVSFYKVYSPWPRRVVIALAVLLAIVAFKKFFNIKINLKRPEDKNPNDNKKDE</sequence>
<comment type="caution">
    <text evidence="2">The sequence shown here is derived from an EMBL/GenBank/DDBJ whole genome shotgun (WGS) entry which is preliminary data.</text>
</comment>
<dbReference type="EMBL" id="BARW01007108">
    <property type="protein sequence ID" value="GAI84689.1"/>
    <property type="molecule type" value="Genomic_DNA"/>
</dbReference>
<reference evidence="2" key="1">
    <citation type="journal article" date="2014" name="Front. Microbiol.">
        <title>High frequency of phylogenetically diverse reductive dehalogenase-homologous genes in deep subseafloor sedimentary metagenomes.</title>
        <authorList>
            <person name="Kawai M."/>
            <person name="Futagami T."/>
            <person name="Toyoda A."/>
            <person name="Takaki Y."/>
            <person name="Nishi S."/>
            <person name="Hori S."/>
            <person name="Arai W."/>
            <person name="Tsubouchi T."/>
            <person name="Morono Y."/>
            <person name="Uchiyama I."/>
            <person name="Ito T."/>
            <person name="Fujiyama A."/>
            <person name="Inagaki F."/>
            <person name="Takami H."/>
        </authorList>
    </citation>
    <scope>NUCLEOTIDE SEQUENCE</scope>
    <source>
        <strain evidence="2">Expedition CK06-06</strain>
    </source>
</reference>
<keyword evidence="1" id="KW-0812">Transmembrane</keyword>
<gene>
    <name evidence="2" type="ORF">S12H4_14869</name>
</gene>
<keyword evidence="1" id="KW-0472">Membrane</keyword>
<keyword evidence="1" id="KW-1133">Transmembrane helix</keyword>
<feature type="non-terminal residue" evidence="2">
    <location>
        <position position="1"/>
    </location>
</feature>
<evidence type="ECO:0008006" key="3">
    <source>
        <dbReference type="Google" id="ProtNLM"/>
    </source>
</evidence>
<evidence type="ECO:0000313" key="2">
    <source>
        <dbReference type="EMBL" id="GAI84689.1"/>
    </source>
</evidence>
<evidence type="ECO:0000256" key="1">
    <source>
        <dbReference type="SAM" id="Phobius"/>
    </source>
</evidence>
<accession>X1TXC2</accession>